<dbReference type="PANTHER" id="PTHR13479">
    <property type="entry name" value="30S RIBOSOMAL PROTEIN S18"/>
    <property type="match status" value="1"/>
</dbReference>
<dbReference type="SUPFAM" id="SSF46911">
    <property type="entry name" value="Ribosomal protein S18"/>
    <property type="match status" value="1"/>
</dbReference>
<dbReference type="GO" id="GO:0003735">
    <property type="term" value="F:structural constituent of ribosome"/>
    <property type="evidence" value="ECO:0007669"/>
    <property type="project" value="InterPro"/>
</dbReference>
<keyword evidence="2 4" id="KW-0689">Ribosomal protein</keyword>
<dbReference type="Proteomes" id="UP000236642">
    <property type="component" value="Unassembled WGS sequence"/>
</dbReference>
<evidence type="ECO:0000256" key="3">
    <source>
        <dbReference type="ARBA" id="ARBA00023274"/>
    </source>
</evidence>
<dbReference type="InterPro" id="IPR036870">
    <property type="entry name" value="Ribosomal_bS18_sf"/>
</dbReference>
<dbReference type="GO" id="GO:0070181">
    <property type="term" value="F:small ribosomal subunit rRNA binding"/>
    <property type="evidence" value="ECO:0007669"/>
    <property type="project" value="TreeGrafter"/>
</dbReference>
<name>A0A2H5Y3R6_9CHLR</name>
<organism evidence="6 7">
    <name type="scientific">Candidatus Thermoflexus japonica</name>
    <dbReference type="NCBI Taxonomy" id="2035417"/>
    <lineage>
        <taxon>Bacteria</taxon>
        <taxon>Bacillati</taxon>
        <taxon>Chloroflexota</taxon>
        <taxon>Thermoflexia</taxon>
        <taxon>Thermoflexales</taxon>
        <taxon>Thermoflexaceae</taxon>
        <taxon>Thermoflexus</taxon>
    </lineage>
</organism>
<dbReference type="PRINTS" id="PR00974">
    <property type="entry name" value="RIBOSOMALS18"/>
</dbReference>
<dbReference type="NCBIfam" id="TIGR00165">
    <property type="entry name" value="S18"/>
    <property type="match status" value="1"/>
</dbReference>
<protein>
    <recommendedName>
        <fullName evidence="4">Small ribosomal subunit protein bS18</fullName>
    </recommendedName>
</protein>
<gene>
    <name evidence="4 6" type="primary">rpsR</name>
    <name evidence="6" type="ORF">HRbin22_00303</name>
</gene>
<comment type="function">
    <text evidence="4">Binds as a heterodimer with protein bS6 to the central domain of the 16S rRNA, where it helps stabilize the platform of the 30S subunit.</text>
</comment>
<keyword evidence="4" id="KW-0699">rRNA-binding</keyword>
<dbReference type="InterPro" id="IPR001648">
    <property type="entry name" value="Ribosomal_bS18"/>
</dbReference>
<comment type="caution">
    <text evidence="6">The sequence shown here is derived from an EMBL/GenBank/DDBJ whole genome shotgun (WGS) entry which is preliminary data.</text>
</comment>
<evidence type="ECO:0000256" key="1">
    <source>
        <dbReference type="ARBA" id="ARBA00005589"/>
    </source>
</evidence>
<dbReference type="EMBL" id="BEHY01000004">
    <property type="protein sequence ID" value="GBD08074.1"/>
    <property type="molecule type" value="Genomic_DNA"/>
</dbReference>
<evidence type="ECO:0000313" key="6">
    <source>
        <dbReference type="EMBL" id="GBD08074.1"/>
    </source>
</evidence>
<dbReference type="GO" id="GO:0022627">
    <property type="term" value="C:cytosolic small ribosomal subunit"/>
    <property type="evidence" value="ECO:0007669"/>
    <property type="project" value="TreeGrafter"/>
</dbReference>
<dbReference type="Pfam" id="PF01084">
    <property type="entry name" value="Ribosomal_S18"/>
    <property type="match status" value="1"/>
</dbReference>
<accession>A0A2H5Y3R6</accession>
<dbReference type="GO" id="GO:0006412">
    <property type="term" value="P:translation"/>
    <property type="evidence" value="ECO:0007669"/>
    <property type="project" value="UniProtKB-UniRule"/>
</dbReference>
<keyword evidence="4" id="KW-0694">RNA-binding</keyword>
<dbReference type="HAMAP" id="MF_00270">
    <property type="entry name" value="Ribosomal_bS18"/>
    <property type="match status" value="1"/>
</dbReference>
<sequence length="120" mass="13508">MAEERREIETPASETVEAAVEGAAPAVASQAAPAKAAPVRRYVQPPRLCYFCVERVAIDYKNVDLLRRFVNERARIKPRRQTGTCAKHQRRLSVAIKRARHLGLLPFTAEHVRKYGWGGV</sequence>
<evidence type="ECO:0000313" key="7">
    <source>
        <dbReference type="Proteomes" id="UP000236642"/>
    </source>
</evidence>
<dbReference type="Gene3D" id="4.10.640.10">
    <property type="entry name" value="Ribosomal protein S18"/>
    <property type="match status" value="1"/>
</dbReference>
<comment type="subunit">
    <text evidence="4">Part of the 30S ribosomal subunit. Forms a tight heterodimer with protein bS6.</text>
</comment>
<evidence type="ECO:0000256" key="2">
    <source>
        <dbReference type="ARBA" id="ARBA00022980"/>
    </source>
</evidence>
<proteinExistence type="inferred from homology"/>
<keyword evidence="3 4" id="KW-0687">Ribonucleoprotein</keyword>
<dbReference type="AlphaFoldDB" id="A0A2H5Y3R6"/>
<evidence type="ECO:0000256" key="5">
    <source>
        <dbReference type="RuleBase" id="RU003910"/>
    </source>
</evidence>
<reference evidence="7" key="1">
    <citation type="submission" date="2017-09" db="EMBL/GenBank/DDBJ databases">
        <title>Metaegenomics of thermophilic ammonia-oxidizing enrichment culture.</title>
        <authorList>
            <person name="Kato S."/>
            <person name="Suzuki K."/>
        </authorList>
    </citation>
    <scope>NUCLEOTIDE SEQUENCE [LARGE SCALE GENOMIC DNA]</scope>
</reference>
<comment type="similarity">
    <text evidence="1 4 5">Belongs to the bacterial ribosomal protein bS18 family.</text>
</comment>
<dbReference type="PANTHER" id="PTHR13479:SF40">
    <property type="entry name" value="SMALL RIBOSOMAL SUBUNIT PROTEIN BS18M"/>
    <property type="match status" value="1"/>
</dbReference>
<evidence type="ECO:0000256" key="4">
    <source>
        <dbReference type="HAMAP-Rule" id="MF_00270"/>
    </source>
</evidence>